<feature type="non-terminal residue" evidence="8">
    <location>
        <position position="259"/>
    </location>
</feature>
<keyword evidence="3" id="KW-0479">Metal-binding</keyword>
<feature type="domain" description="Peptidase M48" evidence="7">
    <location>
        <begin position="62"/>
        <end position="246"/>
    </location>
</feature>
<dbReference type="PANTHER" id="PTHR22726">
    <property type="entry name" value="METALLOENDOPEPTIDASE OMA1"/>
    <property type="match status" value="1"/>
</dbReference>
<evidence type="ECO:0000256" key="6">
    <source>
        <dbReference type="ARBA" id="ARBA00023049"/>
    </source>
</evidence>
<dbReference type="PROSITE" id="PS51257">
    <property type="entry name" value="PROKAR_LIPOPROTEIN"/>
    <property type="match status" value="1"/>
</dbReference>
<dbReference type="GO" id="GO:0051603">
    <property type="term" value="P:proteolysis involved in protein catabolic process"/>
    <property type="evidence" value="ECO:0007669"/>
    <property type="project" value="TreeGrafter"/>
</dbReference>
<reference evidence="8" key="1">
    <citation type="submission" date="2018-05" db="EMBL/GenBank/DDBJ databases">
        <authorList>
            <person name="Lanie J.A."/>
            <person name="Ng W.-L."/>
            <person name="Kazmierczak K.M."/>
            <person name="Andrzejewski T.M."/>
            <person name="Davidsen T.M."/>
            <person name="Wayne K.J."/>
            <person name="Tettelin H."/>
            <person name="Glass J.I."/>
            <person name="Rusch D."/>
            <person name="Podicherti R."/>
            <person name="Tsui H.-C.T."/>
            <person name="Winkler M.E."/>
        </authorList>
    </citation>
    <scope>NUCLEOTIDE SEQUENCE</scope>
</reference>
<dbReference type="Gene3D" id="3.30.2010.10">
    <property type="entry name" value="Metalloproteases ('zincins'), catalytic domain"/>
    <property type="match status" value="1"/>
</dbReference>
<evidence type="ECO:0000256" key="1">
    <source>
        <dbReference type="ARBA" id="ARBA00001947"/>
    </source>
</evidence>
<dbReference type="GO" id="GO:0004222">
    <property type="term" value="F:metalloendopeptidase activity"/>
    <property type="evidence" value="ECO:0007669"/>
    <property type="project" value="InterPro"/>
</dbReference>
<protein>
    <recommendedName>
        <fullName evidence="7">Peptidase M48 domain-containing protein</fullName>
    </recommendedName>
</protein>
<gene>
    <name evidence="8" type="ORF">METZ01_LOCUS257674</name>
</gene>
<dbReference type="Pfam" id="PF01435">
    <property type="entry name" value="Peptidase_M48"/>
    <property type="match status" value="1"/>
</dbReference>
<organism evidence="8">
    <name type="scientific">marine metagenome</name>
    <dbReference type="NCBI Taxonomy" id="408172"/>
    <lineage>
        <taxon>unclassified sequences</taxon>
        <taxon>metagenomes</taxon>
        <taxon>ecological metagenomes</taxon>
    </lineage>
</organism>
<dbReference type="EMBL" id="UINC01070568">
    <property type="protein sequence ID" value="SVC04820.1"/>
    <property type="molecule type" value="Genomic_DNA"/>
</dbReference>
<sequence>MLRCSALIVAGTVACCFVCSSARTQDLFDLFMSPSDEARIGREEHPKILEEFGGIYADPKITSYVNSIGNFLVHTSETPNARFTFTVLNTPLVNAFALPGGYVYVTRGILALASNEAELAGVIAHEIGHVTARHSADRVGNSVLANLGLVLLGAVTGNSVLHEVGEVGAFAALQAYSRDDEFEADQLGVRYLARAGFLPRAVSTFLRKLEAHSRLEAKIRDVAPEQGFDFFATHPRTEKRVTRAVELAQDHRVTDPIVA</sequence>
<evidence type="ECO:0000256" key="5">
    <source>
        <dbReference type="ARBA" id="ARBA00022833"/>
    </source>
</evidence>
<name>A0A382IYI3_9ZZZZ</name>
<evidence type="ECO:0000256" key="2">
    <source>
        <dbReference type="ARBA" id="ARBA00022670"/>
    </source>
</evidence>
<keyword evidence="5" id="KW-0862">Zinc</keyword>
<dbReference type="CDD" id="cd07333">
    <property type="entry name" value="M48C_bepA_like"/>
    <property type="match status" value="1"/>
</dbReference>
<evidence type="ECO:0000313" key="8">
    <source>
        <dbReference type="EMBL" id="SVC04820.1"/>
    </source>
</evidence>
<dbReference type="GO" id="GO:0016020">
    <property type="term" value="C:membrane"/>
    <property type="evidence" value="ECO:0007669"/>
    <property type="project" value="TreeGrafter"/>
</dbReference>
<keyword evidence="6" id="KW-0482">Metalloprotease</keyword>
<proteinExistence type="predicted"/>
<keyword evidence="2" id="KW-0645">Protease</keyword>
<evidence type="ECO:0000256" key="4">
    <source>
        <dbReference type="ARBA" id="ARBA00022801"/>
    </source>
</evidence>
<evidence type="ECO:0000259" key="7">
    <source>
        <dbReference type="Pfam" id="PF01435"/>
    </source>
</evidence>
<dbReference type="GO" id="GO:0046872">
    <property type="term" value="F:metal ion binding"/>
    <property type="evidence" value="ECO:0007669"/>
    <property type="project" value="UniProtKB-KW"/>
</dbReference>
<keyword evidence="4" id="KW-0378">Hydrolase</keyword>
<dbReference type="AlphaFoldDB" id="A0A382IYI3"/>
<dbReference type="InterPro" id="IPR001915">
    <property type="entry name" value="Peptidase_M48"/>
</dbReference>
<comment type="cofactor">
    <cofactor evidence="1">
        <name>Zn(2+)</name>
        <dbReference type="ChEBI" id="CHEBI:29105"/>
    </cofactor>
</comment>
<dbReference type="InterPro" id="IPR051156">
    <property type="entry name" value="Mito/Outer_Membr_Metalloprot"/>
</dbReference>
<evidence type="ECO:0000256" key="3">
    <source>
        <dbReference type="ARBA" id="ARBA00022723"/>
    </source>
</evidence>
<accession>A0A382IYI3</accession>
<dbReference type="PANTHER" id="PTHR22726:SF1">
    <property type="entry name" value="METALLOENDOPEPTIDASE OMA1, MITOCHONDRIAL"/>
    <property type="match status" value="1"/>
</dbReference>